<evidence type="ECO:0000256" key="4">
    <source>
        <dbReference type="PROSITE-ProRule" id="PRU00335"/>
    </source>
</evidence>
<dbReference type="PROSITE" id="PS50977">
    <property type="entry name" value="HTH_TETR_2"/>
    <property type="match status" value="1"/>
</dbReference>
<dbReference type="AlphaFoldDB" id="A0A154BMJ5"/>
<dbReference type="EMBL" id="LSGP01000025">
    <property type="protein sequence ID" value="KYZ75207.1"/>
    <property type="molecule type" value="Genomic_DNA"/>
</dbReference>
<name>A0A154BMJ5_ANASB</name>
<evidence type="ECO:0000259" key="5">
    <source>
        <dbReference type="PROSITE" id="PS50977"/>
    </source>
</evidence>
<protein>
    <submittedName>
        <fullName evidence="6">TetR family transcriptional regulator</fullName>
    </submittedName>
</protein>
<feature type="domain" description="HTH tetR-type" evidence="5">
    <location>
        <begin position="14"/>
        <end position="74"/>
    </location>
</feature>
<keyword evidence="1" id="KW-0805">Transcription regulation</keyword>
<dbReference type="InterPro" id="IPR041490">
    <property type="entry name" value="KstR2_TetR_C"/>
</dbReference>
<dbReference type="Pfam" id="PF00440">
    <property type="entry name" value="TetR_N"/>
    <property type="match status" value="1"/>
</dbReference>
<evidence type="ECO:0000256" key="1">
    <source>
        <dbReference type="ARBA" id="ARBA00023015"/>
    </source>
</evidence>
<dbReference type="InterPro" id="IPR050109">
    <property type="entry name" value="HTH-type_TetR-like_transc_reg"/>
</dbReference>
<evidence type="ECO:0000256" key="2">
    <source>
        <dbReference type="ARBA" id="ARBA00023125"/>
    </source>
</evidence>
<dbReference type="OrthoDB" id="268339at2"/>
<accession>A0A154BMJ5</accession>
<dbReference type="SUPFAM" id="SSF48498">
    <property type="entry name" value="Tetracyclin repressor-like, C-terminal domain"/>
    <property type="match status" value="1"/>
</dbReference>
<dbReference type="Proteomes" id="UP000076268">
    <property type="component" value="Unassembled WGS sequence"/>
</dbReference>
<dbReference type="InterPro" id="IPR001647">
    <property type="entry name" value="HTH_TetR"/>
</dbReference>
<dbReference type="GO" id="GO:0000976">
    <property type="term" value="F:transcription cis-regulatory region binding"/>
    <property type="evidence" value="ECO:0007669"/>
    <property type="project" value="TreeGrafter"/>
</dbReference>
<dbReference type="PANTHER" id="PTHR30055">
    <property type="entry name" value="HTH-TYPE TRANSCRIPTIONAL REGULATOR RUTR"/>
    <property type="match status" value="1"/>
</dbReference>
<dbReference type="PRINTS" id="PR00455">
    <property type="entry name" value="HTHTETR"/>
</dbReference>
<proteinExistence type="predicted"/>
<gene>
    <name evidence="6" type="ORF">AXX12_13650</name>
</gene>
<keyword evidence="3" id="KW-0804">Transcription</keyword>
<evidence type="ECO:0000256" key="3">
    <source>
        <dbReference type="ARBA" id="ARBA00023163"/>
    </source>
</evidence>
<dbReference type="STRING" id="1794912.AXX12_13650"/>
<dbReference type="Pfam" id="PF17932">
    <property type="entry name" value="TetR_C_24"/>
    <property type="match status" value="1"/>
</dbReference>
<reference evidence="6 7" key="1">
    <citation type="submission" date="2016-02" db="EMBL/GenBank/DDBJ databases">
        <title>Anaerosporomusa subterraneum gen. nov., sp. nov., a spore-forming obligate anaerobe isolated from saprolite.</title>
        <authorList>
            <person name="Choi J.K."/>
            <person name="Shah M."/>
            <person name="Yee N."/>
        </authorList>
    </citation>
    <scope>NUCLEOTIDE SEQUENCE [LARGE SCALE GENOMIC DNA]</scope>
    <source>
        <strain evidence="6 7">RU4</strain>
    </source>
</reference>
<keyword evidence="7" id="KW-1185">Reference proteome</keyword>
<dbReference type="SUPFAM" id="SSF46689">
    <property type="entry name" value="Homeodomain-like"/>
    <property type="match status" value="1"/>
</dbReference>
<dbReference type="GO" id="GO:0003700">
    <property type="term" value="F:DNA-binding transcription factor activity"/>
    <property type="evidence" value="ECO:0007669"/>
    <property type="project" value="TreeGrafter"/>
</dbReference>
<dbReference type="InterPro" id="IPR036271">
    <property type="entry name" value="Tet_transcr_reg_TetR-rel_C_sf"/>
</dbReference>
<feature type="DNA-binding region" description="H-T-H motif" evidence="4">
    <location>
        <begin position="37"/>
        <end position="56"/>
    </location>
</feature>
<dbReference type="PANTHER" id="PTHR30055:SF234">
    <property type="entry name" value="HTH-TYPE TRANSCRIPTIONAL REGULATOR BETI"/>
    <property type="match status" value="1"/>
</dbReference>
<keyword evidence="2 4" id="KW-0238">DNA-binding</keyword>
<evidence type="ECO:0000313" key="6">
    <source>
        <dbReference type="EMBL" id="KYZ75207.1"/>
    </source>
</evidence>
<comment type="caution">
    <text evidence="6">The sequence shown here is derived from an EMBL/GenBank/DDBJ whole genome shotgun (WGS) entry which is preliminary data.</text>
</comment>
<dbReference type="Gene3D" id="1.10.357.10">
    <property type="entry name" value="Tetracycline Repressor, domain 2"/>
    <property type="match status" value="1"/>
</dbReference>
<evidence type="ECO:0000313" key="7">
    <source>
        <dbReference type="Proteomes" id="UP000076268"/>
    </source>
</evidence>
<dbReference type="InterPro" id="IPR009057">
    <property type="entry name" value="Homeodomain-like_sf"/>
</dbReference>
<sequence>MALVRDSAHSENFGSKRRQILDAAYIVFSRKGFHRTTIDEIIAIADTGKGTVYNYFVNKEQLFYTLTQEISQPFEADLERAVTADTEPLDKLRRLVTLILSFYTKHGDLWRVLMHEMRGFGNDGYSHISAEMRDKYHSFFKRTIGSIEQVLTEGIATGVIRPCDTVVTAHGMFSVIAMMAFQKYVGEDAEAAAERVTETFFYGIVNK</sequence>
<dbReference type="RefSeq" id="WP_066244777.1">
    <property type="nucleotide sequence ID" value="NZ_LSGP01000025.1"/>
</dbReference>
<organism evidence="6 7">
    <name type="scientific">Anaerosporomusa subterranea</name>
    <dbReference type="NCBI Taxonomy" id="1794912"/>
    <lineage>
        <taxon>Bacteria</taxon>
        <taxon>Bacillati</taxon>
        <taxon>Bacillota</taxon>
        <taxon>Negativicutes</taxon>
        <taxon>Acetonemataceae</taxon>
        <taxon>Anaerosporomusa</taxon>
    </lineage>
</organism>
<dbReference type="Gene3D" id="1.10.10.60">
    <property type="entry name" value="Homeodomain-like"/>
    <property type="match status" value="1"/>
</dbReference>